<feature type="region of interest" description="Disordered" evidence="1">
    <location>
        <begin position="56"/>
        <end position="85"/>
    </location>
</feature>
<dbReference type="EMBL" id="QBIY01012829">
    <property type="protein sequence ID" value="RXN15747.1"/>
    <property type="molecule type" value="Genomic_DNA"/>
</dbReference>
<dbReference type="Proteomes" id="UP000290572">
    <property type="component" value="Unassembled WGS sequence"/>
</dbReference>
<protein>
    <submittedName>
        <fullName evidence="2">Uncharacterized protein</fullName>
    </submittedName>
</protein>
<proteinExistence type="predicted"/>
<gene>
    <name evidence="2" type="ORF">ROHU_027909</name>
</gene>
<sequence length="85" mass="9385">MRDTTQTLMFCVPDMQPDNTTKEWVRDLRRRLYVSILVAFQASRLYKSVLVQKPGQGQRGLATGDSPASSIGPSGRLRGRDSSGA</sequence>
<accession>A0A498MFG5</accession>
<name>A0A498MFG5_LABRO</name>
<reference evidence="2 3" key="1">
    <citation type="submission" date="2018-03" db="EMBL/GenBank/DDBJ databases">
        <title>Draft genome sequence of Rohu Carp (Labeo rohita).</title>
        <authorList>
            <person name="Das P."/>
            <person name="Kushwaha B."/>
            <person name="Joshi C.G."/>
            <person name="Kumar D."/>
            <person name="Nagpure N.S."/>
            <person name="Sahoo L."/>
            <person name="Das S.P."/>
            <person name="Bit A."/>
            <person name="Patnaik S."/>
            <person name="Meher P.K."/>
            <person name="Jayasankar P."/>
            <person name="Koringa P.G."/>
            <person name="Patel N.V."/>
            <person name="Hinsu A.T."/>
            <person name="Kumar R."/>
            <person name="Pandey M."/>
            <person name="Agarwal S."/>
            <person name="Srivastava S."/>
            <person name="Singh M."/>
            <person name="Iquebal M.A."/>
            <person name="Jaiswal S."/>
            <person name="Angadi U.B."/>
            <person name="Kumar N."/>
            <person name="Raza M."/>
            <person name="Shah T.M."/>
            <person name="Rai A."/>
            <person name="Jena J.K."/>
        </authorList>
    </citation>
    <scope>NUCLEOTIDE SEQUENCE [LARGE SCALE GENOMIC DNA]</scope>
    <source>
        <strain evidence="2">DASCIFA01</strain>
        <tissue evidence="2">Testis</tissue>
    </source>
</reference>
<dbReference type="AlphaFoldDB" id="A0A498MFG5"/>
<evidence type="ECO:0000313" key="3">
    <source>
        <dbReference type="Proteomes" id="UP000290572"/>
    </source>
</evidence>
<organism evidence="2 3">
    <name type="scientific">Labeo rohita</name>
    <name type="common">Indian major carp</name>
    <name type="synonym">Cyprinus rohita</name>
    <dbReference type="NCBI Taxonomy" id="84645"/>
    <lineage>
        <taxon>Eukaryota</taxon>
        <taxon>Metazoa</taxon>
        <taxon>Chordata</taxon>
        <taxon>Craniata</taxon>
        <taxon>Vertebrata</taxon>
        <taxon>Euteleostomi</taxon>
        <taxon>Actinopterygii</taxon>
        <taxon>Neopterygii</taxon>
        <taxon>Teleostei</taxon>
        <taxon>Ostariophysi</taxon>
        <taxon>Cypriniformes</taxon>
        <taxon>Cyprinidae</taxon>
        <taxon>Labeoninae</taxon>
        <taxon>Labeonini</taxon>
        <taxon>Labeo</taxon>
    </lineage>
</organism>
<evidence type="ECO:0000313" key="2">
    <source>
        <dbReference type="EMBL" id="RXN15747.1"/>
    </source>
</evidence>
<comment type="caution">
    <text evidence="2">The sequence shown here is derived from an EMBL/GenBank/DDBJ whole genome shotgun (WGS) entry which is preliminary data.</text>
</comment>
<evidence type="ECO:0000256" key="1">
    <source>
        <dbReference type="SAM" id="MobiDB-lite"/>
    </source>
</evidence>
<keyword evidence="3" id="KW-1185">Reference proteome</keyword>